<dbReference type="AlphaFoldDB" id="A0A2U1J4V9"/>
<reference evidence="1 3" key="1">
    <citation type="journal article" date="2018" name="MBio">
        <title>Comparative Genomics Reveals the Core Gene Toolbox for the Fungus-Insect Symbiosis.</title>
        <authorList>
            <person name="Wang Y."/>
            <person name="Stata M."/>
            <person name="Wang W."/>
            <person name="Stajich J.E."/>
            <person name="White M.M."/>
            <person name="Moncalvo J.M."/>
        </authorList>
    </citation>
    <scope>NUCLEOTIDE SEQUENCE [LARGE SCALE GENOMIC DNA]</scope>
    <source>
        <strain evidence="1 3">AUS-126-30</strain>
    </source>
</reference>
<name>A0A2U1J4V9_SMIAN</name>
<comment type="caution">
    <text evidence="1">The sequence shown here is derived from an EMBL/GenBank/DDBJ whole genome shotgun (WGS) entry which is preliminary data.</text>
</comment>
<proteinExistence type="predicted"/>
<organism evidence="1 3">
    <name type="scientific">Smittium angustum</name>
    <dbReference type="NCBI Taxonomy" id="133377"/>
    <lineage>
        <taxon>Eukaryota</taxon>
        <taxon>Fungi</taxon>
        <taxon>Fungi incertae sedis</taxon>
        <taxon>Zoopagomycota</taxon>
        <taxon>Kickxellomycotina</taxon>
        <taxon>Harpellomycetes</taxon>
        <taxon>Harpellales</taxon>
        <taxon>Legeriomycetaceae</taxon>
        <taxon>Smittium</taxon>
    </lineage>
</organism>
<dbReference type="EMBL" id="MBFU01000073">
    <property type="protein sequence ID" value="PWA02531.1"/>
    <property type="molecule type" value="Genomic_DNA"/>
</dbReference>
<keyword evidence="3" id="KW-1185">Reference proteome</keyword>
<accession>A0A2U1J4V9</accession>
<dbReference type="EMBL" id="MBFU01000365">
    <property type="protein sequence ID" value="PWA00085.1"/>
    <property type="molecule type" value="Genomic_DNA"/>
</dbReference>
<gene>
    <name evidence="2" type="ORF">BB558_001356</name>
    <name evidence="1" type="ORF">BB558_003900</name>
</gene>
<evidence type="ECO:0000313" key="3">
    <source>
        <dbReference type="Proteomes" id="UP000245591"/>
    </source>
</evidence>
<evidence type="ECO:0000313" key="2">
    <source>
        <dbReference type="EMBL" id="PWA02531.1"/>
    </source>
</evidence>
<dbReference type="Proteomes" id="UP000245591">
    <property type="component" value="Unassembled WGS sequence"/>
</dbReference>
<protein>
    <submittedName>
        <fullName evidence="1">Uncharacterized protein</fullName>
    </submittedName>
</protein>
<sequence length="477" mass="54148">MINMASDNESFNTLQRILNTRAQLETVGSSACQYSALVDDSVDWGLVLEHYNKETGDSVTLEEFSQLMKSAELMCPVNKSQGKTTKEEGFVCPYAKPKEEYKKVELLGLEAQGHVRLVNLDDVIHPKTECLGVDELQTLLDTINNLYDSTKQYNAVVIYRRGKTEYFANTNVSDLEKSLIDEYFLPPLQNSKNEKLLELNVKIQQRIFELSEKVAVYAIVSGKLWYSSFPIFASVRNLILTENFSLCLDSTSHECDRINYPYSGLNIWKMAKCNLLTQYTKNNKEPVYTMATPHQNSIKGVYLNPEGNQGSKHVGEELATIRFILNHNSFVARSPEFIDLGLSIGMVMARNVAKLVESLVSSARCPKPHTKHAMYSTAYSLFEYPGPSKISAYKKEISEIFQKSRGIKELKEDIIKVNENWAKKYIEGPLSTNLKVSENLDEILTKVKGDDGSMELDIESTLKLECEYTLDYWKSNE</sequence>
<evidence type="ECO:0000313" key="1">
    <source>
        <dbReference type="EMBL" id="PWA00085.1"/>
    </source>
</evidence>